<dbReference type="EMBL" id="CDMY01000456">
    <property type="protein sequence ID" value="CEM14676.1"/>
    <property type="molecule type" value="Genomic_DNA"/>
</dbReference>
<dbReference type="Gene3D" id="3.40.220.10">
    <property type="entry name" value="Leucine Aminopeptidase, subunit E, domain 1"/>
    <property type="match status" value="1"/>
</dbReference>
<dbReference type="SUPFAM" id="SSF52949">
    <property type="entry name" value="Macro domain-like"/>
    <property type="match status" value="1"/>
</dbReference>
<feature type="region of interest" description="Disordered" evidence="1">
    <location>
        <begin position="289"/>
        <end position="428"/>
    </location>
</feature>
<dbReference type="STRING" id="1169540.A0A0G4FL84"/>
<dbReference type="SMART" id="SM00506">
    <property type="entry name" value="A1pp"/>
    <property type="match status" value="1"/>
</dbReference>
<dbReference type="Pfam" id="PF01661">
    <property type="entry name" value="Macro"/>
    <property type="match status" value="1"/>
</dbReference>
<feature type="compositionally biased region" description="Basic and acidic residues" evidence="1">
    <location>
        <begin position="318"/>
        <end position="343"/>
    </location>
</feature>
<dbReference type="OrthoDB" id="6133115at2759"/>
<evidence type="ECO:0000259" key="2">
    <source>
        <dbReference type="PROSITE" id="PS51154"/>
    </source>
</evidence>
<protein>
    <recommendedName>
        <fullName evidence="2">Macro domain-containing protein</fullName>
    </recommendedName>
</protein>
<evidence type="ECO:0000313" key="3">
    <source>
        <dbReference type="EMBL" id="CEM14676.1"/>
    </source>
</evidence>
<dbReference type="VEuPathDB" id="CryptoDB:Vbra_21457"/>
<dbReference type="PANTHER" id="PTHR11106:SF27">
    <property type="entry name" value="MACRO DOMAIN-CONTAINING PROTEIN"/>
    <property type="match status" value="1"/>
</dbReference>
<feature type="compositionally biased region" description="Acidic residues" evidence="1">
    <location>
        <begin position="292"/>
        <end position="317"/>
    </location>
</feature>
<feature type="compositionally biased region" description="Low complexity" evidence="1">
    <location>
        <begin position="388"/>
        <end position="398"/>
    </location>
</feature>
<dbReference type="CDD" id="cd02908">
    <property type="entry name" value="Macro_OAADPr_deacetylase"/>
    <property type="match status" value="1"/>
</dbReference>
<dbReference type="InterPro" id="IPR043472">
    <property type="entry name" value="Macro_dom-like"/>
</dbReference>
<accession>A0A0G4FL84</accession>
<feature type="domain" description="Macro" evidence="2">
    <location>
        <begin position="112"/>
        <end position="289"/>
    </location>
</feature>
<gene>
    <name evidence="3" type="ORF">Vbra_21457</name>
</gene>
<dbReference type="InParanoid" id="A0A0G4FL84"/>
<organism evidence="3 4">
    <name type="scientific">Vitrella brassicaformis (strain CCMP3155)</name>
    <dbReference type="NCBI Taxonomy" id="1169540"/>
    <lineage>
        <taxon>Eukaryota</taxon>
        <taxon>Sar</taxon>
        <taxon>Alveolata</taxon>
        <taxon>Colpodellida</taxon>
        <taxon>Vitrellaceae</taxon>
        <taxon>Vitrella</taxon>
    </lineage>
</organism>
<evidence type="ECO:0000313" key="4">
    <source>
        <dbReference type="Proteomes" id="UP000041254"/>
    </source>
</evidence>
<feature type="compositionally biased region" description="Basic and acidic residues" evidence="1">
    <location>
        <begin position="416"/>
        <end position="428"/>
    </location>
</feature>
<evidence type="ECO:0000256" key="1">
    <source>
        <dbReference type="SAM" id="MobiDB-lite"/>
    </source>
</evidence>
<reference evidence="3 4" key="1">
    <citation type="submission" date="2014-11" db="EMBL/GenBank/DDBJ databases">
        <authorList>
            <person name="Zhu J."/>
            <person name="Qi W."/>
            <person name="Song R."/>
        </authorList>
    </citation>
    <scope>NUCLEOTIDE SEQUENCE [LARGE SCALE GENOMIC DNA]</scope>
</reference>
<dbReference type="PANTHER" id="PTHR11106">
    <property type="entry name" value="GANGLIOSIDE INDUCED DIFFERENTIATION ASSOCIATED PROTEIN 2-RELATED"/>
    <property type="match status" value="1"/>
</dbReference>
<dbReference type="Proteomes" id="UP000041254">
    <property type="component" value="Unassembled WGS sequence"/>
</dbReference>
<name>A0A0G4FL84_VITBC</name>
<dbReference type="PROSITE" id="PS51154">
    <property type="entry name" value="MACRO"/>
    <property type="match status" value="1"/>
</dbReference>
<dbReference type="InterPro" id="IPR002589">
    <property type="entry name" value="Macro_dom"/>
</dbReference>
<proteinExistence type="predicted"/>
<keyword evidence="4" id="KW-1185">Reference proteome</keyword>
<sequence length="428" mass="45904">MSHRRTSKLLKSIVALPWRERFHRNLKLASCLIKVPSAERDLCSGQWLTVPCRMLHRFLQPSKFAVVSCHRVKQAAPGSFLVMAGFLFGGSRQSGSAARRRAVDVLDFPTRATDTDPENSPLRKVSLYQGDITSLKCDAIVNAANQSLLGGGGVDGAIHDKAGDELRRYCRTLGGCDTGSAKISPGFRLPATHIIHAVGPIGEKPALLRSCYTTSLNILKENGLRSIVFCCISTGIFGYPNARAAKVALGAVRDWLSDADNYASVDRVVFCTFLAKDQDIYERIMDGVLRGEDEEPQEEQKEEEEDEGEAAEGEGEEEKAAEGQESDKKEGDKPDENKPEETTNKPAPAADTKAQGEEQQAPEQTGGGENPEQEQPPAPAHDTIMQDAPAAAAVAGAGDATGEGTAAGSGTGVVKRSADGEIKTQKKE</sequence>
<dbReference type="AlphaFoldDB" id="A0A0G4FL84"/>
<dbReference type="OMA" id="GHATENT"/>
<feature type="compositionally biased region" description="Gly residues" evidence="1">
    <location>
        <begin position="399"/>
        <end position="411"/>
    </location>
</feature>